<reference evidence="2 5" key="2">
    <citation type="submission" date="2019-07" db="EMBL/GenBank/DDBJ databases">
        <title>Whole genome shotgun sequence of Myxococcus fulvus NBRC 100333.</title>
        <authorList>
            <person name="Hosoyama A."/>
            <person name="Uohara A."/>
            <person name="Ohji S."/>
            <person name="Ichikawa N."/>
        </authorList>
    </citation>
    <scope>NUCLEOTIDE SEQUENCE [LARGE SCALE GENOMIC DNA]</scope>
    <source>
        <strain evidence="2 5">NBRC 100333</strain>
    </source>
</reference>
<evidence type="ECO:0000313" key="2">
    <source>
        <dbReference type="EMBL" id="GEN10578.1"/>
    </source>
</evidence>
<evidence type="ECO:0000256" key="1">
    <source>
        <dbReference type="SAM" id="SignalP"/>
    </source>
</evidence>
<dbReference type="Proteomes" id="UP000321514">
    <property type="component" value="Unassembled WGS sequence"/>
</dbReference>
<protein>
    <recommendedName>
        <fullName evidence="6">Lipoprotein</fullName>
    </recommendedName>
</protein>
<dbReference type="Proteomes" id="UP000183760">
    <property type="component" value="Unassembled WGS sequence"/>
</dbReference>
<accession>A0A511TBR0</accession>
<dbReference type="EMBL" id="BJXR01000039">
    <property type="protein sequence ID" value="GEN10578.1"/>
    <property type="molecule type" value="Genomic_DNA"/>
</dbReference>
<name>A0A511TBR0_MYXFU</name>
<dbReference type="OrthoDB" id="9960660at2"/>
<keyword evidence="4" id="KW-1185">Reference proteome</keyword>
<reference evidence="3 4" key="1">
    <citation type="submission" date="2016-10" db="EMBL/GenBank/DDBJ databases">
        <authorList>
            <person name="Varghese N."/>
            <person name="Submissions S."/>
        </authorList>
    </citation>
    <scope>NUCLEOTIDE SEQUENCE [LARGE SCALE GENOMIC DNA]</scope>
    <source>
        <strain evidence="3 4">DSM 16525</strain>
    </source>
</reference>
<evidence type="ECO:0008006" key="6">
    <source>
        <dbReference type="Google" id="ProtNLM"/>
    </source>
</evidence>
<organism evidence="2 5">
    <name type="scientific">Myxococcus fulvus</name>
    <dbReference type="NCBI Taxonomy" id="33"/>
    <lineage>
        <taxon>Bacteria</taxon>
        <taxon>Pseudomonadati</taxon>
        <taxon>Myxococcota</taxon>
        <taxon>Myxococcia</taxon>
        <taxon>Myxococcales</taxon>
        <taxon>Cystobacterineae</taxon>
        <taxon>Myxococcaceae</taxon>
        <taxon>Myxococcus</taxon>
    </lineage>
</organism>
<gene>
    <name evidence="2" type="ORF">MFU01_56150</name>
    <name evidence="3" type="ORF">SAMN05443572_103250</name>
</gene>
<feature type="chain" id="PRO_5022898684" description="Lipoprotein" evidence="1">
    <location>
        <begin position="21"/>
        <end position="272"/>
    </location>
</feature>
<feature type="signal peptide" evidence="1">
    <location>
        <begin position="1"/>
        <end position="20"/>
    </location>
</feature>
<evidence type="ECO:0000313" key="3">
    <source>
        <dbReference type="EMBL" id="SET79412.1"/>
    </source>
</evidence>
<proteinExistence type="predicted"/>
<dbReference type="AlphaFoldDB" id="A0A511TBR0"/>
<evidence type="ECO:0000313" key="4">
    <source>
        <dbReference type="Proteomes" id="UP000183760"/>
    </source>
</evidence>
<dbReference type="STRING" id="1334629.MFUL124B02_23990"/>
<sequence>MRLLLRGPLIAACLTFTADAVPLDAVSQEPSLDYPGCDLEYSDHDTPWRYERFFTERSSCTEGTTTLFVTFLHEVPARITLAPFHAHSVGKLGLAGQPLRPAPLHVQELDTFVNPWGVSMKRYRVTVSSTLLDGEYCPSLTFTAAYQLATDCGPLPIIKVSPLTASLTPATYSVSSFTAASTSAGGLHTFKATPTAPPCPGCHAPSLGPSPLHVFEYRLRGTSTWLAVTRTDALDFEVQVSTAGLHEFRSKGRLAPDGTFSSYSPVSFVYVP</sequence>
<dbReference type="RefSeq" id="WP_074952080.1">
    <property type="nucleotide sequence ID" value="NZ_BJXR01000039.1"/>
</dbReference>
<keyword evidence="1" id="KW-0732">Signal</keyword>
<dbReference type="EMBL" id="FOIB01000003">
    <property type="protein sequence ID" value="SET79412.1"/>
    <property type="molecule type" value="Genomic_DNA"/>
</dbReference>
<evidence type="ECO:0000313" key="5">
    <source>
        <dbReference type="Proteomes" id="UP000321514"/>
    </source>
</evidence>
<comment type="caution">
    <text evidence="2">The sequence shown here is derived from an EMBL/GenBank/DDBJ whole genome shotgun (WGS) entry which is preliminary data.</text>
</comment>